<gene>
    <name evidence="2" type="ORF">ACH4OY_20130</name>
</gene>
<accession>A0ABW7SMQ3</accession>
<sequence length="59" mass="6520">METTRAVLAYLAFIVAGYLRFGVATAVGRRDRRKARWFKGSAVALALVGVALLCSNFQW</sequence>
<dbReference type="EMBL" id="JBIRPU010000014">
    <property type="protein sequence ID" value="MFI0794973.1"/>
    <property type="molecule type" value="Genomic_DNA"/>
</dbReference>
<name>A0ABW7SMQ3_9ACTN</name>
<proteinExistence type="predicted"/>
<dbReference type="RefSeq" id="WP_396681772.1">
    <property type="nucleotide sequence ID" value="NZ_JBIRPU010000014.1"/>
</dbReference>
<keyword evidence="1" id="KW-1133">Transmembrane helix</keyword>
<reference evidence="2 3" key="1">
    <citation type="submission" date="2024-10" db="EMBL/GenBank/DDBJ databases">
        <title>The Natural Products Discovery Center: Release of the First 8490 Sequenced Strains for Exploring Actinobacteria Biosynthetic Diversity.</title>
        <authorList>
            <person name="Kalkreuter E."/>
            <person name="Kautsar S.A."/>
            <person name="Yang D."/>
            <person name="Bader C.D."/>
            <person name="Teijaro C.N."/>
            <person name="Fluegel L."/>
            <person name="Davis C.M."/>
            <person name="Simpson J.R."/>
            <person name="Lauterbach L."/>
            <person name="Steele A.D."/>
            <person name="Gui C."/>
            <person name="Meng S."/>
            <person name="Li G."/>
            <person name="Viehrig K."/>
            <person name="Ye F."/>
            <person name="Su P."/>
            <person name="Kiefer A.F."/>
            <person name="Nichols A."/>
            <person name="Cepeda A.J."/>
            <person name="Yan W."/>
            <person name="Fan B."/>
            <person name="Jiang Y."/>
            <person name="Adhikari A."/>
            <person name="Zheng C.-J."/>
            <person name="Schuster L."/>
            <person name="Cowan T.M."/>
            <person name="Smanski M.J."/>
            <person name="Chevrette M.G."/>
            <person name="De Carvalho L.P.S."/>
            <person name="Shen B."/>
        </authorList>
    </citation>
    <scope>NUCLEOTIDE SEQUENCE [LARGE SCALE GENOMIC DNA]</scope>
    <source>
        <strain evidence="2 3">NPDC021253</strain>
    </source>
</reference>
<evidence type="ECO:0000256" key="1">
    <source>
        <dbReference type="SAM" id="Phobius"/>
    </source>
</evidence>
<feature type="transmembrane region" description="Helical" evidence="1">
    <location>
        <begin position="6"/>
        <end position="28"/>
    </location>
</feature>
<keyword evidence="3" id="KW-1185">Reference proteome</keyword>
<organism evidence="2 3">
    <name type="scientific">Micromonospora rubida</name>
    <dbReference type="NCBI Taxonomy" id="2697657"/>
    <lineage>
        <taxon>Bacteria</taxon>
        <taxon>Bacillati</taxon>
        <taxon>Actinomycetota</taxon>
        <taxon>Actinomycetes</taxon>
        <taxon>Micromonosporales</taxon>
        <taxon>Micromonosporaceae</taxon>
        <taxon>Micromonospora</taxon>
    </lineage>
</organism>
<keyword evidence="1" id="KW-0812">Transmembrane</keyword>
<evidence type="ECO:0000313" key="3">
    <source>
        <dbReference type="Proteomes" id="UP001611075"/>
    </source>
</evidence>
<protein>
    <submittedName>
        <fullName evidence="2">Uncharacterized protein</fullName>
    </submittedName>
</protein>
<feature type="transmembrane region" description="Helical" evidence="1">
    <location>
        <begin position="40"/>
        <end position="58"/>
    </location>
</feature>
<keyword evidence="1" id="KW-0472">Membrane</keyword>
<comment type="caution">
    <text evidence="2">The sequence shown here is derived from an EMBL/GenBank/DDBJ whole genome shotgun (WGS) entry which is preliminary data.</text>
</comment>
<evidence type="ECO:0000313" key="2">
    <source>
        <dbReference type="EMBL" id="MFI0794973.1"/>
    </source>
</evidence>
<dbReference type="Proteomes" id="UP001611075">
    <property type="component" value="Unassembled WGS sequence"/>
</dbReference>